<evidence type="ECO:0000313" key="3">
    <source>
        <dbReference type="EMBL" id="KAJ3839610.1"/>
    </source>
</evidence>
<feature type="compositionally biased region" description="Polar residues" evidence="1">
    <location>
        <begin position="276"/>
        <end position="295"/>
    </location>
</feature>
<name>A0AA38UFV1_9AGAR</name>
<evidence type="ECO:0000256" key="2">
    <source>
        <dbReference type="SAM" id="SignalP"/>
    </source>
</evidence>
<feature type="compositionally biased region" description="Low complexity" evidence="1">
    <location>
        <begin position="296"/>
        <end position="370"/>
    </location>
</feature>
<feature type="compositionally biased region" description="Low complexity" evidence="1">
    <location>
        <begin position="211"/>
        <end position="220"/>
    </location>
</feature>
<feature type="compositionally biased region" description="Low complexity" evidence="1">
    <location>
        <begin position="388"/>
        <end position="419"/>
    </location>
</feature>
<feature type="compositionally biased region" description="Low complexity" evidence="1">
    <location>
        <begin position="179"/>
        <end position="192"/>
    </location>
</feature>
<dbReference type="EMBL" id="MU806118">
    <property type="protein sequence ID" value="KAJ3839610.1"/>
    <property type="molecule type" value="Genomic_DNA"/>
</dbReference>
<evidence type="ECO:0000313" key="4">
    <source>
        <dbReference type="Proteomes" id="UP001163846"/>
    </source>
</evidence>
<evidence type="ECO:0000256" key="1">
    <source>
        <dbReference type="SAM" id="MobiDB-lite"/>
    </source>
</evidence>
<feature type="region of interest" description="Disordered" evidence="1">
    <location>
        <begin position="172"/>
        <end position="220"/>
    </location>
</feature>
<protein>
    <submittedName>
        <fullName evidence="3">Uncharacterized protein</fullName>
    </submittedName>
</protein>
<keyword evidence="4" id="KW-1185">Reference proteome</keyword>
<dbReference type="AlphaFoldDB" id="A0AA38UFV1"/>
<dbReference type="Proteomes" id="UP001163846">
    <property type="component" value="Unassembled WGS sequence"/>
</dbReference>
<feature type="signal peptide" evidence="2">
    <location>
        <begin position="1"/>
        <end position="21"/>
    </location>
</feature>
<feature type="chain" id="PRO_5041402363" evidence="2">
    <location>
        <begin position="22"/>
        <end position="458"/>
    </location>
</feature>
<keyword evidence="2" id="KW-0732">Signal</keyword>
<comment type="caution">
    <text evidence="3">The sequence shown here is derived from an EMBL/GenBank/DDBJ whole genome shotgun (WGS) entry which is preliminary data.</text>
</comment>
<feature type="compositionally biased region" description="Polar residues" evidence="1">
    <location>
        <begin position="371"/>
        <end position="387"/>
    </location>
</feature>
<sequence>MVYSRFMLTASLTAGVAVALAAPIPVTVRDALEQLKGAASAPPELSTVMPVVGRPIDTNPVSGKFNVVFDDDGAGIDVEDKHADVEAELEEMEVDLESDQCDGPFGSPGTDYLDSEPALEDNGSLGEDSGIIEIDLSGNSQSLENTTTEDADIIKTAIEDVGQSVGKDALDSVLGLNGPSEPSLSSTPLSISGVPDSPPPPSPTILMIEGSSSDTSDTKASSLTLQLPVLTLAKSVHDPSSLVDDMGASVPLPSQPIGMEDHDSRTDILQMTSTAAETIDSTSSFDTNQGPPSMISSESSMTSSSTTTSPSASVTQSSTSSGTSTAQTTSSAPSSAQTTSTASTTAPPQTATSAPSTQVTHTETVTITQTAPSGTPSSSTQATASGVTSAGQTTSSAISTSTASPSTSPSSTPSATATKTGEKSAPSDDPSHNSGHARRRVRRQLLGKRRLVYGADLD</sequence>
<reference evidence="3" key="1">
    <citation type="submission" date="2022-08" db="EMBL/GenBank/DDBJ databases">
        <authorList>
            <consortium name="DOE Joint Genome Institute"/>
            <person name="Min B."/>
            <person name="Riley R."/>
            <person name="Sierra-Patev S."/>
            <person name="Naranjo-Ortiz M."/>
            <person name="Looney B."/>
            <person name="Konkel Z."/>
            <person name="Slot J.C."/>
            <person name="Sakamoto Y."/>
            <person name="Steenwyk J.L."/>
            <person name="Rokas A."/>
            <person name="Carro J."/>
            <person name="Camarero S."/>
            <person name="Ferreira P."/>
            <person name="Molpeceres G."/>
            <person name="Ruiz-Duenas F.J."/>
            <person name="Serrano A."/>
            <person name="Henrissat B."/>
            <person name="Drula E."/>
            <person name="Hughes K.W."/>
            <person name="Mata J.L."/>
            <person name="Ishikawa N.K."/>
            <person name="Vargas-Isla R."/>
            <person name="Ushijima S."/>
            <person name="Smith C.A."/>
            <person name="Ahrendt S."/>
            <person name="Andreopoulos W."/>
            <person name="He G."/>
            <person name="Labutti K."/>
            <person name="Lipzen A."/>
            <person name="Ng V."/>
            <person name="Sandor L."/>
            <person name="Barry K."/>
            <person name="Martinez A.T."/>
            <person name="Xiao Y."/>
            <person name="Gibbons J.G."/>
            <person name="Terashima K."/>
            <person name="Hibbett D.S."/>
            <person name="Grigoriev I.V."/>
        </authorList>
    </citation>
    <scope>NUCLEOTIDE SEQUENCE</scope>
    <source>
        <strain evidence="3">TFB9207</strain>
    </source>
</reference>
<gene>
    <name evidence="3" type="ORF">F5878DRAFT_709362</name>
</gene>
<proteinExistence type="predicted"/>
<feature type="region of interest" description="Disordered" evidence="1">
    <location>
        <begin position="276"/>
        <end position="458"/>
    </location>
</feature>
<organism evidence="3 4">
    <name type="scientific">Lentinula raphanica</name>
    <dbReference type="NCBI Taxonomy" id="153919"/>
    <lineage>
        <taxon>Eukaryota</taxon>
        <taxon>Fungi</taxon>
        <taxon>Dikarya</taxon>
        <taxon>Basidiomycota</taxon>
        <taxon>Agaricomycotina</taxon>
        <taxon>Agaricomycetes</taxon>
        <taxon>Agaricomycetidae</taxon>
        <taxon>Agaricales</taxon>
        <taxon>Marasmiineae</taxon>
        <taxon>Omphalotaceae</taxon>
        <taxon>Lentinula</taxon>
    </lineage>
</organism>
<feature type="compositionally biased region" description="Basic residues" evidence="1">
    <location>
        <begin position="435"/>
        <end position="451"/>
    </location>
</feature>
<accession>A0AA38UFV1</accession>
<feature type="compositionally biased region" description="Basic and acidic residues" evidence="1">
    <location>
        <begin position="420"/>
        <end position="431"/>
    </location>
</feature>